<dbReference type="Pfam" id="PF01121">
    <property type="entry name" value="CoaE"/>
    <property type="match status" value="1"/>
</dbReference>
<keyword evidence="4" id="KW-0812">Transmembrane</keyword>
<dbReference type="FunFam" id="3.40.50.300:FF:000485">
    <property type="entry name" value="Dephospho-CoA kinase CAB5"/>
    <property type="match status" value="1"/>
</dbReference>
<evidence type="ECO:0008006" key="7">
    <source>
        <dbReference type="Google" id="ProtNLM"/>
    </source>
</evidence>
<dbReference type="AlphaFoldDB" id="A0A067Q2L5"/>
<evidence type="ECO:0000256" key="2">
    <source>
        <dbReference type="ARBA" id="ARBA00022741"/>
    </source>
</evidence>
<dbReference type="GO" id="GO:0005524">
    <property type="term" value="F:ATP binding"/>
    <property type="evidence" value="ECO:0007669"/>
    <property type="project" value="UniProtKB-KW"/>
</dbReference>
<dbReference type="HAMAP" id="MF_00376">
    <property type="entry name" value="Dephospho_CoA_kinase"/>
    <property type="match status" value="1"/>
</dbReference>
<gene>
    <name evidence="5" type="ORF">JAAARDRAFT_32316</name>
</gene>
<dbReference type="GO" id="GO:0015937">
    <property type="term" value="P:coenzyme A biosynthetic process"/>
    <property type="evidence" value="ECO:0007669"/>
    <property type="project" value="InterPro"/>
</dbReference>
<accession>A0A067Q2L5</accession>
<dbReference type="OrthoDB" id="247245at2759"/>
<dbReference type="InterPro" id="IPR001977">
    <property type="entry name" value="Depp_CoAkinase"/>
</dbReference>
<comment type="similarity">
    <text evidence="1">Belongs to the CoaE family.</text>
</comment>
<evidence type="ECO:0000313" key="5">
    <source>
        <dbReference type="EMBL" id="KDQ61308.1"/>
    </source>
</evidence>
<dbReference type="STRING" id="933084.A0A067Q2L5"/>
<evidence type="ECO:0000256" key="3">
    <source>
        <dbReference type="ARBA" id="ARBA00022840"/>
    </source>
</evidence>
<dbReference type="Gene3D" id="3.40.50.300">
    <property type="entry name" value="P-loop containing nucleotide triphosphate hydrolases"/>
    <property type="match status" value="1"/>
</dbReference>
<keyword evidence="4" id="KW-1133">Transmembrane helix</keyword>
<dbReference type="SUPFAM" id="SSF52540">
    <property type="entry name" value="P-loop containing nucleoside triphosphate hydrolases"/>
    <property type="match status" value="1"/>
</dbReference>
<evidence type="ECO:0000256" key="1">
    <source>
        <dbReference type="ARBA" id="ARBA00009018"/>
    </source>
</evidence>
<dbReference type="Proteomes" id="UP000027265">
    <property type="component" value="Unassembled WGS sequence"/>
</dbReference>
<reference evidence="6" key="1">
    <citation type="journal article" date="2014" name="Proc. Natl. Acad. Sci. U.S.A.">
        <title>Extensive sampling of basidiomycete genomes demonstrates inadequacy of the white-rot/brown-rot paradigm for wood decay fungi.</title>
        <authorList>
            <person name="Riley R."/>
            <person name="Salamov A.A."/>
            <person name="Brown D.W."/>
            <person name="Nagy L.G."/>
            <person name="Floudas D."/>
            <person name="Held B.W."/>
            <person name="Levasseur A."/>
            <person name="Lombard V."/>
            <person name="Morin E."/>
            <person name="Otillar R."/>
            <person name="Lindquist E.A."/>
            <person name="Sun H."/>
            <person name="LaButti K.M."/>
            <person name="Schmutz J."/>
            <person name="Jabbour D."/>
            <person name="Luo H."/>
            <person name="Baker S.E."/>
            <person name="Pisabarro A.G."/>
            <person name="Walton J.D."/>
            <person name="Blanchette R.A."/>
            <person name="Henrissat B."/>
            <person name="Martin F."/>
            <person name="Cullen D."/>
            <person name="Hibbett D.S."/>
            <person name="Grigoriev I.V."/>
        </authorList>
    </citation>
    <scope>NUCLEOTIDE SEQUENCE [LARGE SCALE GENOMIC DNA]</scope>
    <source>
        <strain evidence="6">MUCL 33604</strain>
    </source>
</reference>
<dbReference type="InterPro" id="IPR027417">
    <property type="entry name" value="P-loop_NTPase"/>
</dbReference>
<dbReference type="GO" id="GO:0004140">
    <property type="term" value="F:dephospho-CoA kinase activity"/>
    <property type="evidence" value="ECO:0007669"/>
    <property type="project" value="InterPro"/>
</dbReference>
<keyword evidence="2" id="KW-0547">Nucleotide-binding</keyword>
<feature type="transmembrane region" description="Helical" evidence="4">
    <location>
        <begin position="207"/>
        <end position="226"/>
    </location>
</feature>
<dbReference type="EMBL" id="KL197713">
    <property type="protein sequence ID" value="KDQ61308.1"/>
    <property type="molecule type" value="Genomic_DNA"/>
</dbReference>
<dbReference type="HOGENOM" id="CLU_057180_0_1_1"/>
<dbReference type="PANTHER" id="PTHR10695:SF46">
    <property type="entry name" value="BIFUNCTIONAL COENZYME A SYNTHASE-RELATED"/>
    <property type="match status" value="1"/>
</dbReference>
<keyword evidence="6" id="KW-1185">Reference proteome</keyword>
<dbReference type="InParanoid" id="A0A067Q2L5"/>
<keyword evidence="3" id="KW-0067">ATP-binding</keyword>
<organism evidence="5 6">
    <name type="scientific">Jaapia argillacea MUCL 33604</name>
    <dbReference type="NCBI Taxonomy" id="933084"/>
    <lineage>
        <taxon>Eukaryota</taxon>
        <taxon>Fungi</taxon>
        <taxon>Dikarya</taxon>
        <taxon>Basidiomycota</taxon>
        <taxon>Agaricomycotina</taxon>
        <taxon>Agaricomycetes</taxon>
        <taxon>Agaricomycetidae</taxon>
        <taxon>Jaapiales</taxon>
        <taxon>Jaapiaceae</taxon>
        <taxon>Jaapia</taxon>
    </lineage>
</organism>
<dbReference type="GO" id="GO:0005737">
    <property type="term" value="C:cytoplasm"/>
    <property type="evidence" value="ECO:0007669"/>
    <property type="project" value="UniProtKB-ARBA"/>
</dbReference>
<dbReference type="PANTHER" id="PTHR10695">
    <property type="entry name" value="DEPHOSPHO-COA KINASE-RELATED"/>
    <property type="match status" value="1"/>
</dbReference>
<sequence length="239" mass="26982">MLVVGLTGGIATGKSTVSTILQRCQIPIVDADILAREVVEPGTPALKRIVAVFGPSILREDGTLDRPKLGAIVFNDAEKRLKLNAIVHPAVRKAMVWAVAKYWMRGEKICVLDVPLLIEAGLFKWVGKVVLVYCSAEIQLQRLMKRDNSSRQDASSRLNSQLPITDKLEYADLVIENSGSVRELEQQVDSTFKRIEKEIGWTWRLSWLFPPFGLVSALWTLFWRSVRKGRKKSRTRRPT</sequence>
<dbReference type="CDD" id="cd02022">
    <property type="entry name" value="DPCK"/>
    <property type="match status" value="1"/>
</dbReference>
<dbReference type="FunCoup" id="A0A067Q2L5">
    <property type="interactions" value="220"/>
</dbReference>
<dbReference type="NCBIfam" id="TIGR00152">
    <property type="entry name" value="dephospho-CoA kinase"/>
    <property type="match status" value="1"/>
</dbReference>
<keyword evidence="4" id="KW-0472">Membrane</keyword>
<protein>
    <recommendedName>
        <fullName evidence="7">Dephospho-CoA kinase</fullName>
    </recommendedName>
</protein>
<dbReference type="PROSITE" id="PS51219">
    <property type="entry name" value="DPCK"/>
    <property type="match status" value="1"/>
</dbReference>
<evidence type="ECO:0000313" key="6">
    <source>
        <dbReference type="Proteomes" id="UP000027265"/>
    </source>
</evidence>
<name>A0A067Q2L5_9AGAM</name>
<proteinExistence type="inferred from homology"/>
<evidence type="ECO:0000256" key="4">
    <source>
        <dbReference type="SAM" id="Phobius"/>
    </source>
</evidence>